<dbReference type="RefSeq" id="WP_080508677.1">
    <property type="nucleotide sequence ID" value="NZ_ATXS01000029.1"/>
</dbReference>
<evidence type="ECO:0000259" key="1">
    <source>
        <dbReference type="Pfam" id="PF03444"/>
    </source>
</evidence>
<dbReference type="InterPro" id="IPR005104">
    <property type="entry name" value="WHTH_HrcA_DNA-bd"/>
</dbReference>
<gene>
    <name evidence="2" type="ORF">B9H04_06765</name>
</gene>
<organism evidence="2 3">
    <name type="scientific">Halorubrum ezzemoulense DSM 17463</name>
    <dbReference type="NCBI Taxonomy" id="1121945"/>
    <lineage>
        <taxon>Archaea</taxon>
        <taxon>Methanobacteriati</taxon>
        <taxon>Methanobacteriota</taxon>
        <taxon>Stenosarchaea group</taxon>
        <taxon>Halobacteria</taxon>
        <taxon>Halobacteriales</taxon>
        <taxon>Haloferacaceae</taxon>
        <taxon>Halorubrum</taxon>
    </lineage>
</organism>
<evidence type="ECO:0000313" key="2">
    <source>
        <dbReference type="EMBL" id="OSP08261.1"/>
    </source>
</evidence>
<evidence type="ECO:0000313" key="3">
    <source>
        <dbReference type="Proteomes" id="UP000193587"/>
    </source>
</evidence>
<feature type="domain" description="Winged helix-turn-helix transcription repressor HrcA DNA-binding" evidence="1">
    <location>
        <begin position="6"/>
        <end position="77"/>
    </location>
</feature>
<name>A0A1X4H8I3_HALEZ</name>
<dbReference type="GO" id="GO:0003677">
    <property type="term" value="F:DNA binding"/>
    <property type="evidence" value="ECO:0007669"/>
    <property type="project" value="InterPro"/>
</dbReference>
<sequence>MSEIEFTPKLKAITSTLIQMYRDRGGPIRGKAIAQHTDVDLGKIHTRLLELKMLNLVEQESSRRGGYVPTEQAISRVDGTSTISEKSPDPDQLELTSSQTRILSALINRYINGLGVSKEDLAIVVSRNPEKIRSQMQSLKALQLVEESGQGYIPKGGAYEQIDVSPRSGQDTRQTTDTEVYNSNSTDETRVYHERSDRDGMCSQCGDRIANDEAKYCPSCGAEL</sequence>
<dbReference type="InterPro" id="IPR036390">
    <property type="entry name" value="WH_DNA-bd_sf"/>
</dbReference>
<protein>
    <recommendedName>
        <fullName evidence="1">Winged helix-turn-helix transcription repressor HrcA DNA-binding domain-containing protein</fullName>
    </recommendedName>
</protein>
<dbReference type="SUPFAM" id="SSF46785">
    <property type="entry name" value="Winged helix' DNA-binding domain"/>
    <property type="match status" value="1"/>
</dbReference>
<dbReference type="GO" id="GO:0006355">
    <property type="term" value="P:regulation of DNA-templated transcription"/>
    <property type="evidence" value="ECO:0007669"/>
    <property type="project" value="InterPro"/>
</dbReference>
<reference evidence="2 3" key="1">
    <citation type="submission" date="2017-04" db="EMBL/GenBank/DDBJ databases">
        <title>MLSA of the genus Halorubrum.</title>
        <authorList>
            <person name="De La Haba R."/>
            <person name="Sanchez-Porro C."/>
            <person name="Infante-Dominguez C."/>
            <person name="Ventosa A."/>
        </authorList>
    </citation>
    <scope>NUCLEOTIDE SEQUENCE [LARGE SCALE GENOMIC DNA]</scope>
    <source>
        <strain evidence="2 3">DSM 17463</strain>
    </source>
</reference>
<dbReference type="EMBL" id="NEDJ01000017">
    <property type="protein sequence ID" value="OSP08261.1"/>
    <property type="molecule type" value="Genomic_DNA"/>
</dbReference>
<comment type="caution">
    <text evidence="2">The sequence shown here is derived from an EMBL/GenBank/DDBJ whole genome shotgun (WGS) entry which is preliminary data.</text>
</comment>
<dbReference type="AlphaFoldDB" id="A0A1X4H8I3"/>
<feature type="domain" description="Winged helix-turn-helix transcription repressor HrcA DNA-binding" evidence="1">
    <location>
        <begin position="94"/>
        <end position="165"/>
    </location>
</feature>
<dbReference type="STRING" id="1121945.GCA_000421805_03153"/>
<proteinExistence type="predicted"/>
<accession>A0A1X4H8I3</accession>
<dbReference type="Pfam" id="PF03444">
    <property type="entry name" value="WHD_HrcA"/>
    <property type="match status" value="2"/>
</dbReference>
<dbReference type="Proteomes" id="UP000193587">
    <property type="component" value="Unassembled WGS sequence"/>
</dbReference>